<keyword evidence="2" id="KW-1185">Reference proteome</keyword>
<proteinExistence type="predicted"/>
<keyword evidence="1" id="KW-0560">Oxidoreductase</keyword>
<reference evidence="1 2" key="1">
    <citation type="submission" date="2019-08" db="EMBL/GenBank/DDBJ databases">
        <title>Genome of Aequorivita antarctica SW49 (type strain).</title>
        <authorList>
            <person name="Bowman J.P."/>
        </authorList>
    </citation>
    <scope>NUCLEOTIDE SEQUENCE [LARGE SCALE GENOMIC DNA]</scope>
    <source>
        <strain evidence="1 2">SW49</strain>
    </source>
</reference>
<dbReference type="InterPro" id="IPR029063">
    <property type="entry name" value="SAM-dependent_MTases_sf"/>
</dbReference>
<evidence type="ECO:0000313" key="1">
    <source>
        <dbReference type="EMBL" id="TXD73449.1"/>
    </source>
</evidence>
<protein>
    <submittedName>
        <fullName evidence="1">Phytanoyl-CoA dioxygenase</fullName>
    </submittedName>
</protein>
<dbReference type="Proteomes" id="UP000321497">
    <property type="component" value="Unassembled WGS sequence"/>
</dbReference>
<organism evidence="1 2">
    <name type="scientific">Aequorivita antarctica</name>
    <dbReference type="NCBI Taxonomy" id="153266"/>
    <lineage>
        <taxon>Bacteria</taxon>
        <taxon>Pseudomonadati</taxon>
        <taxon>Bacteroidota</taxon>
        <taxon>Flavobacteriia</taxon>
        <taxon>Flavobacteriales</taxon>
        <taxon>Flavobacteriaceae</taxon>
        <taxon>Aequorivita</taxon>
    </lineage>
</organism>
<accession>A0A5C6Z1Q4</accession>
<dbReference type="RefSeq" id="WP_111845352.1">
    <property type="nucleotide sequence ID" value="NZ_UEGI01000016.1"/>
</dbReference>
<dbReference type="Gene3D" id="3.40.50.150">
    <property type="entry name" value="Vaccinia Virus protein VP39"/>
    <property type="match status" value="1"/>
</dbReference>
<evidence type="ECO:0000313" key="2">
    <source>
        <dbReference type="Proteomes" id="UP000321497"/>
    </source>
</evidence>
<dbReference type="AlphaFoldDB" id="A0A5C6Z1Q4"/>
<comment type="caution">
    <text evidence="1">The sequence shown here is derived from an EMBL/GenBank/DDBJ whole genome shotgun (WGS) entry which is preliminary data.</text>
</comment>
<gene>
    <name evidence="1" type="ORF">ESU54_06705</name>
</gene>
<dbReference type="OrthoDB" id="1157001at2"/>
<dbReference type="GO" id="GO:0051213">
    <property type="term" value="F:dioxygenase activity"/>
    <property type="evidence" value="ECO:0007669"/>
    <property type="project" value="UniProtKB-KW"/>
</dbReference>
<name>A0A5C6Z1Q4_9FLAO</name>
<dbReference type="EMBL" id="VORT01000004">
    <property type="protein sequence ID" value="TXD73449.1"/>
    <property type="molecule type" value="Genomic_DNA"/>
</dbReference>
<sequence>MIEKKVVSIIKKFTSSILANSLNQGEAEKRLNEIHTHFQQITKITGFDFEIEHLAAIPTAKGKALGLNHAAQCLIDYKRTVKFLKAIVAAIRAEQKAKPGVVINVFYAGCGPYAPFITLVAPHFKEGEVQFSLLEINKKSLDSAKKLINSLGLSNYIQEYYLADAVTFKVPKPEVFHILISETLDALLYRECYVPILFNLLTQFNKNIILIPENVLINLSLISCSKENQDYKEYEVGAILNVRESLTTFAGVRLAPSHLPDKEIDLNALNLSSYEKILLDTKVHIYNDIWLDRNESQLTVPLEIILEQPFLYKSIIFTYCLEPEIELKCKFQ</sequence>
<keyword evidence="1" id="KW-0223">Dioxygenase</keyword>